<evidence type="ECO:0000313" key="1">
    <source>
        <dbReference type="EMBL" id="KOG91703.1"/>
    </source>
</evidence>
<dbReference type="SUPFAM" id="SSF56801">
    <property type="entry name" value="Acetyl-CoA synthetase-like"/>
    <property type="match status" value="1"/>
</dbReference>
<gene>
    <name evidence="1" type="ORF">ADK38_01695</name>
</gene>
<evidence type="ECO:0000313" key="2">
    <source>
        <dbReference type="Proteomes" id="UP000037020"/>
    </source>
</evidence>
<dbReference type="InterPro" id="IPR042099">
    <property type="entry name" value="ANL_N_sf"/>
</dbReference>
<sequence length="64" mass="6792">LTPGSRLLSGLPYDTWEGLSAGLLAPLAAGGSVVLCRHLDQLPEEGLARRVTDERVTLTVPVPR</sequence>
<dbReference type="Proteomes" id="UP000037020">
    <property type="component" value="Unassembled WGS sequence"/>
</dbReference>
<name>A0ABR5JE31_9ACTN</name>
<proteinExistence type="predicted"/>
<keyword evidence="2" id="KW-1185">Reference proteome</keyword>
<feature type="non-terminal residue" evidence="1">
    <location>
        <position position="1"/>
    </location>
</feature>
<comment type="caution">
    <text evidence="1">The sequence shown here is derived from an EMBL/GenBank/DDBJ whole genome shotgun (WGS) entry which is preliminary data.</text>
</comment>
<reference evidence="1 2" key="1">
    <citation type="submission" date="2015-07" db="EMBL/GenBank/DDBJ databases">
        <authorList>
            <person name="Ju K.-S."/>
            <person name="Doroghazi J.R."/>
            <person name="Metcalf W.W."/>
        </authorList>
    </citation>
    <scope>NUCLEOTIDE SEQUENCE [LARGE SCALE GENOMIC DNA]</scope>
    <source>
        <strain evidence="1 2">NRRL B-3589</strain>
    </source>
</reference>
<dbReference type="Gene3D" id="3.40.50.12780">
    <property type="entry name" value="N-terminal domain of ligase-like"/>
    <property type="match status" value="1"/>
</dbReference>
<protein>
    <submittedName>
        <fullName evidence="1">Acyl-CoA synthetase</fullName>
    </submittedName>
</protein>
<dbReference type="EMBL" id="LGUT01000128">
    <property type="protein sequence ID" value="KOG91703.1"/>
    <property type="molecule type" value="Genomic_DNA"/>
</dbReference>
<organism evidence="1 2">
    <name type="scientific">Streptomyces varsoviensis</name>
    <dbReference type="NCBI Taxonomy" id="67373"/>
    <lineage>
        <taxon>Bacteria</taxon>
        <taxon>Bacillati</taxon>
        <taxon>Actinomycetota</taxon>
        <taxon>Actinomycetes</taxon>
        <taxon>Kitasatosporales</taxon>
        <taxon>Streptomycetaceae</taxon>
        <taxon>Streptomyces</taxon>
    </lineage>
</organism>
<accession>A0ABR5JE31</accession>